<dbReference type="Proteomes" id="UP000505210">
    <property type="component" value="Chromosome"/>
</dbReference>
<sequence>MEKAPKTVVKPCAKAIAVPAMLGCSTLGLLLLSACSLPIRLSMASPIESVAERQPGATTLSSSTADVSSPQRLHEGAIAQADGIILSFEQATIGGIALSMNEAAVRQRLGEPMRVLKDETECCGTLTVLDYPTLSLGLTEDGVFSYEITSSEMATADGVRVGDTRQKLVATYGQTGTPTAEWMCYVVEFEGSTLCFRLEGDRIQMITYDALLN</sequence>
<dbReference type="KEGG" id="theu:HPC62_06470"/>
<keyword evidence="2" id="KW-1185">Reference proteome</keyword>
<reference evidence="1 2" key="1">
    <citation type="submission" date="2020-05" db="EMBL/GenBank/DDBJ databases">
        <title>Complete genome sequence of of a novel Thermoleptolyngbya strain isolated from hot springs of Ganzi, Sichuan China.</title>
        <authorList>
            <person name="Tang J."/>
            <person name="Daroch M."/>
            <person name="Li L."/>
            <person name="Waleron K."/>
            <person name="Waleron M."/>
            <person name="Waleron M."/>
        </authorList>
    </citation>
    <scope>NUCLEOTIDE SEQUENCE [LARGE SCALE GENOMIC DNA]</scope>
    <source>
        <strain evidence="1 2">PKUAC-SCTA183</strain>
    </source>
</reference>
<protein>
    <submittedName>
        <fullName evidence="1">Uncharacterized protein</fullName>
    </submittedName>
</protein>
<dbReference type="EMBL" id="CP053661">
    <property type="protein sequence ID" value="QKD81890.1"/>
    <property type="molecule type" value="Genomic_DNA"/>
</dbReference>
<accession>A0A6M8BC43</accession>
<evidence type="ECO:0000313" key="1">
    <source>
        <dbReference type="EMBL" id="QKD81890.1"/>
    </source>
</evidence>
<dbReference type="PROSITE" id="PS51257">
    <property type="entry name" value="PROKAR_LIPOPROTEIN"/>
    <property type="match status" value="1"/>
</dbReference>
<name>A0A6M8BC43_9CYAN</name>
<evidence type="ECO:0000313" key="2">
    <source>
        <dbReference type="Proteomes" id="UP000505210"/>
    </source>
</evidence>
<gene>
    <name evidence="1" type="ORF">HPC62_06470</name>
</gene>
<dbReference type="AlphaFoldDB" id="A0A6M8BC43"/>
<organism evidence="1 2">
    <name type="scientific">Thermoleptolyngbya sichuanensis A183</name>
    <dbReference type="NCBI Taxonomy" id="2737172"/>
    <lineage>
        <taxon>Bacteria</taxon>
        <taxon>Bacillati</taxon>
        <taxon>Cyanobacteriota</taxon>
        <taxon>Cyanophyceae</taxon>
        <taxon>Oculatellales</taxon>
        <taxon>Oculatellaceae</taxon>
        <taxon>Thermoleptolyngbya</taxon>
        <taxon>Thermoleptolyngbya sichuanensis</taxon>
    </lineage>
</organism>
<proteinExistence type="predicted"/>